<gene>
    <name evidence="5" type="ORF">DdX_05247</name>
</gene>
<dbReference type="PANTHER" id="PTHR47573:SF2">
    <property type="match status" value="1"/>
</dbReference>
<proteinExistence type="predicted"/>
<dbReference type="InterPro" id="IPR005033">
    <property type="entry name" value="YEATS"/>
</dbReference>
<feature type="domain" description="YEATS" evidence="4">
    <location>
        <begin position="8"/>
        <end position="144"/>
    </location>
</feature>
<dbReference type="GO" id="GO:0005634">
    <property type="term" value="C:nucleus"/>
    <property type="evidence" value="ECO:0007669"/>
    <property type="project" value="UniProtKB-SubCell"/>
</dbReference>
<feature type="coiled-coil region" evidence="3">
    <location>
        <begin position="166"/>
        <end position="197"/>
    </location>
</feature>
<dbReference type="AlphaFoldDB" id="A0AAD4NCI8"/>
<dbReference type="CDD" id="cd16887">
    <property type="entry name" value="YEATS"/>
    <property type="match status" value="1"/>
</dbReference>
<sequence length="210" mass="24473">MSHNLSAENVPNERIVTILYGNIAKKHDKPLPYGFTHQWRIYLIGLYGEDLSTIISKVEVELDPSFSHPVRHFTHPPFDIFENGYAEFPVKMNIDLVDGPTVSIKFNLKFETDVLRKGWYVNEYYDEIVFDTRRLSNRLREALDAFDKSRYEGPPVKPAYDYKKLRANTIKQLQAAEADVDNKIKEAEKTIRNLQKHLKRVNPTNRPPLV</sequence>
<evidence type="ECO:0000259" key="4">
    <source>
        <dbReference type="PROSITE" id="PS51037"/>
    </source>
</evidence>
<dbReference type="InterPro" id="IPR055129">
    <property type="entry name" value="YEATS_dom"/>
</dbReference>
<evidence type="ECO:0000313" key="5">
    <source>
        <dbReference type="EMBL" id="KAI1720995.1"/>
    </source>
</evidence>
<evidence type="ECO:0000313" key="6">
    <source>
        <dbReference type="Proteomes" id="UP001201812"/>
    </source>
</evidence>
<dbReference type="PROSITE" id="PS51037">
    <property type="entry name" value="YEATS"/>
    <property type="match status" value="1"/>
</dbReference>
<comment type="caution">
    <text evidence="5">The sequence shown here is derived from an EMBL/GenBank/DDBJ whole genome shotgun (WGS) entry which is preliminary data.</text>
</comment>
<evidence type="ECO:0000256" key="2">
    <source>
        <dbReference type="PROSITE-ProRule" id="PRU00376"/>
    </source>
</evidence>
<comment type="subcellular location">
    <subcellularLocation>
        <location evidence="2">Nucleus</location>
    </subcellularLocation>
</comment>
<name>A0AAD4NCI8_9BILA</name>
<evidence type="ECO:0000256" key="1">
    <source>
        <dbReference type="ARBA" id="ARBA00023242"/>
    </source>
</evidence>
<dbReference type="Proteomes" id="UP001201812">
    <property type="component" value="Unassembled WGS sequence"/>
</dbReference>
<keyword evidence="1 2" id="KW-0539">Nucleus</keyword>
<dbReference type="GO" id="GO:0006355">
    <property type="term" value="P:regulation of DNA-templated transcription"/>
    <property type="evidence" value="ECO:0007669"/>
    <property type="project" value="InterPro"/>
</dbReference>
<evidence type="ECO:0000256" key="3">
    <source>
        <dbReference type="SAM" id="Coils"/>
    </source>
</evidence>
<dbReference type="InterPro" id="IPR038704">
    <property type="entry name" value="YEAST_sf"/>
</dbReference>
<keyword evidence="3" id="KW-0175">Coiled coil</keyword>
<dbReference type="Gene3D" id="2.60.40.1970">
    <property type="entry name" value="YEATS domain"/>
    <property type="match status" value="1"/>
</dbReference>
<reference evidence="5" key="1">
    <citation type="submission" date="2022-01" db="EMBL/GenBank/DDBJ databases">
        <title>Genome Sequence Resource for Two Populations of Ditylenchus destructor, the Migratory Endoparasitic Phytonematode.</title>
        <authorList>
            <person name="Zhang H."/>
            <person name="Lin R."/>
            <person name="Xie B."/>
        </authorList>
    </citation>
    <scope>NUCLEOTIDE SEQUENCE</scope>
    <source>
        <strain evidence="5">BazhouSP</strain>
    </source>
</reference>
<dbReference type="Pfam" id="PF03366">
    <property type="entry name" value="YEATS"/>
    <property type="match status" value="1"/>
</dbReference>
<dbReference type="PANTHER" id="PTHR47573">
    <property type="entry name" value="PROTEIN AF-9 HOMOLOG"/>
    <property type="match status" value="1"/>
</dbReference>
<protein>
    <submittedName>
        <fullName evidence="5">YEATS family domain-containing protein</fullName>
    </submittedName>
</protein>
<keyword evidence="6" id="KW-1185">Reference proteome</keyword>
<organism evidence="5 6">
    <name type="scientific">Ditylenchus destructor</name>
    <dbReference type="NCBI Taxonomy" id="166010"/>
    <lineage>
        <taxon>Eukaryota</taxon>
        <taxon>Metazoa</taxon>
        <taxon>Ecdysozoa</taxon>
        <taxon>Nematoda</taxon>
        <taxon>Chromadorea</taxon>
        <taxon>Rhabditida</taxon>
        <taxon>Tylenchina</taxon>
        <taxon>Tylenchomorpha</taxon>
        <taxon>Sphaerularioidea</taxon>
        <taxon>Anguinidae</taxon>
        <taxon>Anguininae</taxon>
        <taxon>Ditylenchus</taxon>
    </lineage>
</organism>
<accession>A0AAD4NCI8</accession>
<dbReference type="EMBL" id="JAKKPZ010000005">
    <property type="protein sequence ID" value="KAI1720995.1"/>
    <property type="molecule type" value="Genomic_DNA"/>
</dbReference>